<evidence type="ECO:0000313" key="2">
    <source>
        <dbReference type="EMBL" id="GAA6198021.1"/>
    </source>
</evidence>
<dbReference type="EMBL" id="BAABWU010000017">
    <property type="protein sequence ID" value="GAA6198021.1"/>
    <property type="molecule type" value="Genomic_DNA"/>
</dbReference>
<keyword evidence="3" id="KW-1185">Reference proteome</keyword>
<proteinExistence type="predicted"/>
<sequence>MTPARTVAGLNLGKETAIVSLAYLGAFFATFEVLMPLQNILVPAFDNRASLLFLPHGVRVLAAWLLGPRSVVALLPGVVLGFVYAAGWGAFEPSRLSAMAVAVTVPATCFFLLRLLGQDLRPAPDRRPCWPCIMGIGLVISMISSVLTNYAFGSAPRDYIAYLIGDMLGLFFLMLILMLIFRGLRHSSASGN</sequence>
<feature type="transmembrane region" description="Helical" evidence="1">
    <location>
        <begin position="159"/>
        <end position="181"/>
    </location>
</feature>
<keyword evidence="1" id="KW-1133">Transmembrane helix</keyword>
<feature type="transmembrane region" description="Helical" evidence="1">
    <location>
        <begin position="73"/>
        <end position="91"/>
    </location>
</feature>
<feature type="transmembrane region" description="Helical" evidence="1">
    <location>
        <begin position="97"/>
        <end position="117"/>
    </location>
</feature>
<evidence type="ECO:0000313" key="3">
    <source>
        <dbReference type="Proteomes" id="UP001441944"/>
    </source>
</evidence>
<gene>
    <name evidence="2" type="ORF">NBRC116598_34660</name>
</gene>
<protein>
    <submittedName>
        <fullName evidence="2">Uncharacterized protein</fullName>
    </submittedName>
</protein>
<accession>A0ABQ0AQ65</accession>
<name>A0ABQ0AQ65_9RHOB</name>
<feature type="transmembrane region" description="Helical" evidence="1">
    <location>
        <begin position="129"/>
        <end position="153"/>
    </location>
</feature>
<evidence type="ECO:0000256" key="1">
    <source>
        <dbReference type="SAM" id="Phobius"/>
    </source>
</evidence>
<organism evidence="2 3">
    <name type="scientific">Pseudophaeobacter arcticus</name>
    <dbReference type="NCBI Taxonomy" id="385492"/>
    <lineage>
        <taxon>Bacteria</taxon>
        <taxon>Pseudomonadati</taxon>
        <taxon>Pseudomonadota</taxon>
        <taxon>Alphaproteobacteria</taxon>
        <taxon>Rhodobacterales</taxon>
        <taxon>Paracoccaceae</taxon>
        <taxon>Pseudophaeobacter</taxon>
    </lineage>
</organism>
<dbReference type="Proteomes" id="UP001441944">
    <property type="component" value="Unassembled WGS sequence"/>
</dbReference>
<keyword evidence="1" id="KW-0472">Membrane</keyword>
<keyword evidence="1" id="KW-0812">Transmembrane</keyword>
<feature type="transmembrane region" description="Helical" evidence="1">
    <location>
        <begin position="21"/>
        <end position="42"/>
    </location>
</feature>
<reference evidence="2 3" key="1">
    <citation type="submission" date="2024-04" db="EMBL/GenBank/DDBJ databases">
        <title>Draft genome sequence of Pseudophaeobacter arcticus NBRC 116598.</title>
        <authorList>
            <person name="Miyakawa T."/>
            <person name="Kusuya Y."/>
            <person name="Miura T."/>
        </authorList>
    </citation>
    <scope>NUCLEOTIDE SEQUENCE [LARGE SCALE GENOMIC DNA]</scope>
    <source>
        <strain evidence="2 3">SU-CL00105</strain>
    </source>
</reference>
<comment type="caution">
    <text evidence="2">The sequence shown here is derived from an EMBL/GenBank/DDBJ whole genome shotgun (WGS) entry which is preliminary data.</text>
</comment>